<proteinExistence type="predicted"/>
<dbReference type="Proteomes" id="UP001165064">
    <property type="component" value="Unassembled WGS sequence"/>
</dbReference>
<dbReference type="EMBL" id="BSXS01005478">
    <property type="protein sequence ID" value="GME84409.1"/>
    <property type="molecule type" value="Genomic_DNA"/>
</dbReference>
<sequence length="138" mass="14350">MQGWEIINRLVKAAPAATTDDLATFTSNLPATCPCPCPFPAGPPPRRLGGLGSVPMPAVLEFELIDVAIDCCEVIETLDPVELADDEADDETAGAVVVCAVTVPVGGTGAADDVDVEVEGFSGFDVVEDVFELVGFKR</sequence>
<name>A0ACB5TAH6_AMBMO</name>
<reference evidence="1" key="1">
    <citation type="submission" date="2023-04" db="EMBL/GenBank/DDBJ databases">
        <title>Ambrosiozyma monospora NBRC 10751.</title>
        <authorList>
            <person name="Ichikawa N."/>
            <person name="Sato H."/>
            <person name="Tonouchi N."/>
        </authorList>
    </citation>
    <scope>NUCLEOTIDE SEQUENCE</scope>
    <source>
        <strain evidence="1">NBRC 10751</strain>
    </source>
</reference>
<keyword evidence="2" id="KW-1185">Reference proteome</keyword>
<gene>
    <name evidence="1" type="ORF">Amon02_000682100</name>
</gene>
<comment type="caution">
    <text evidence="1">The sequence shown here is derived from an EMBL/GenBank/DDBJ whole genome shotgun (WGS) entry which is preliminary data.</text>
</comment>
<protein>
    <submittedName>
        <fullName evidence="1">Unnamed protein product</fullName>
    </submittedName>
</protein>
<evidence type="ECO:0000313" key="2">
    <source>
        <dbReference type="Proteomes" id="UP001165064"/>
    </source>
</evidence>
<accession>A0ACB5TAH6</accession>
<organism evidence="1 2">
    <name type="scientific">Ambrosiozyma monospora</name>
    <name type="common">Yeast</name>
    <name type="synonym">Endomycopsis monosporus</name>
    <dbReference type="NCBI Taxonomy" id="43982"/>
    <lineage>
        <taxon>Eukaryota</taxon>
        <taxon>Fungi</taxon>
        <taxon>Dikarya</taxon>
        <taxon>Ascomycota</taxon>
        <taxon>Saccharomycotina</taxon>
        <taxon>Pichiomycetes</taxon>
        <taxon>Pichiales</taxon>
        <taxon>Pichiaceae</taxon>
        <taxon>Ambrosiozyma</taxon>
    </lineage>
</organism>
<evidence type="ECO:0000313" key="1">
    <source>
        <dbReference type="EMBL" id="GME84409.1"/>
    </source>
</evidence>